<dbReference type="InterPro" id="IPR020103">
    <property type="entry name" value="PsdUridine_synth_cat_dom_sf"/>
</dbReference>
<evidence type="ECO:0000313" key="3">
    <source>
        <dbReference type="EMBL" id="MCZ2723014.1"/>
    </source>
</evidence>
<proteinExistence type="inferred from homology"/>
<accession>A0ABT4JZQ4</accession>
<dbReference type="Gene3D" id="3.30.2350.10">
    <property type="entry name" value="Pseudouridine synthase"/>
    <property type="match status" value="1"/>
</dbReference>
<dbReference type="PANTHER" id="PTHR21600">
    <property type="entry name" value="MITOCHONDRIAL RNA PSEUDOURIDINE SYNTHASE"/>
    <property type="match status" value="1"/>
</dbReference>
<feature type="domain" description="Pseudouridine synthase RsuA/RluA-like" evidence="2">
    <location>
        <begin position="15"/>
        <end position="158"/>
    </location>
</feature>
<dbReference type="RefSeq" id="WP_269127108.1">
    <property type="nucleotide sequence ID" value="NZ_JAPUBN010000019.1"/>
</dbReference>
<dbReference type="PANTHER" id="PTHR21600:SF87">
    <property type="entry name" value="RNA PSEUDOURIDYLATE SYNTHASE DOMAIN-CONTAINING PROTEIN 1"/>
    <property type="match status" value="1"/>
</dbReference>
<keyword evidence="4" id="KW-1185">Reference proteome</keyword>
<evidence type="ECO:0000256" key="1">
    <source>
        <dbReference type="ARBA" id="ARBA00010876"/>
    </source>
</evidence>
<sequence>MKEIIKIRILHKHADFLVVHKPHGMSFHAESESIGFIESLYTITSYKELFPVHRLDKMTSGLCVVALNKSAAQAFGRLFEERRVSKLYVAISDKKPKKKQGLIKGGMSPSRRGQWKLTQTDVNVAETRFYSISISPGKRLYFLEPKTGKTHQLRVAMKSIGAPILGDTRYGGSESDRGYLHACYLSFLWKGEMEAYFLLPEASDSFNSESTLLIQQFYDKKLNLIE</sequence>
<dbReference type="NCBIfam" id="TIGR01621">
    <property type="entry name" value="RluA-like"/>
    <property type="match status" value="1"/>
</dbReference>
<dbReference type="InterPro" id="IPR006145">
    <property type="entry name" value="PsdUridine_synth_RsuA/RluA"/>
</dbReference>
<organism evidence="3 4">
    <name type="scientific">Marinomonas phaeophyticola</name>
    <dbReference type="NCBI Taxonomy" id="3004091"/>
    <lineage>
        <taxon>Bacteria</taxon>
        <taxon>Pseudomonadati</taxon>
        <taxon>Pseudomonadota</taxon>
        <taxon>Gammaproteobacteria</taxon>
        <taxon>Oceanospirillales</taxon>
        <taxon>Oceanospirillaceae</taxon>
        <taxon>Marinomonas</taxon>
    </lineage>
</organism>
<protein>
    <submittedName>
        <fullName evidence="3">TIGR01621 family pseudouridine synthase</fullName>
    </submittedName>
</protein>
<dbReference type="InterPro" id="IPR006508">
    <property type="entry name" value="PsdUridine_synth_RluA-like"/>
</dbReference>
<dbReference type="Proteomes" id="UP001149719">
    <property type="component" value="Unassembled WGS sequence"/>
</dbReference>
<gene>
    <name evidence="3" type="ORF">O1D97_15675</name>
</gene>
<evidence type="ECO:0000259" key="2">
    <source>
        <dbReference type="Pfam" id="PF00849"/>
    </source>
</evidence>
<evidence type="ECO:0000313" key="4">
    <source>
        <dbReference type="Proteomes" id="UP001149719"/>
    </source>
</evidence>
<dbReference type="EMBL" id="JAPUBN010000019">
    <property type="protein sequence ID" value="MCZ2723014.1"/>
    <property type="molecule type" value="Genomic_DNA"/>
</dbReference>
<name>A0ABT4JZQ4_9GAMM</name>
<reference evidence="3" key="1">
    <citation type="submission" date="2022-12" db="EMBL/GenBank/DDBJ databases">
        <title>Marinomonas 15G1-11 sp. nov, isolated from marine algae.</title>
        <authorList>
            <person name="Butt M."/>
            <person name="Choi D.G."/>
            <person name="Kim J.M."/>
            <person name="Lee J.K."/>
            <person name="Baek J.H."/>
            <person name="Jeon C.O."/>
        </authorList>
    </citation>
    <scope>NUCLEOTIDE SEQUENCE</scope>
    <source>
        <strain evidence="3">15G1-11</strain>
    </source>
</reference>
<comment type="caution">
    <text evidence="3">The sequence shown here is derived from an EMBL/GenBank/DDBJ whole genome shotgun (WGS) entry which is preliminary data.</text>
</comment>
<dbReference type="SUPFAM" id="SSF55120">
    <property type="entry name" value="Pseudouridine synthase"/>
    <property type="match status" value="1"/>
</dbReference>
<dbReference type="Pfam" id="PF00849">
    <property type="entry name" value="PseudoU_synth_2"/>
    <property type="match status" value="1"/>
</dbReference>
<comment type="similarity">
    <text evidence="1">Belongs to the pseudouridine synthase RluA family.</text>
</comment>
<dbReference type="CDD" id="cd02869">
    <property type="entry name" value="PseudoU_synth_RluA_like"/>
    <property type="match status" value="1"/>
</dbReference>
<dbReference type="InterPro" id="IPR050188">
    <property type="entry name" value="RluA_PseudoU_synthase"/>
</dbReference>